<dbReference type="SUPFAM" id="SSF55811">
    <property type="entry name" value="Nudix"/>
    <property type="match status" value="1"/>
</dbReference>
<gene>
    <name evidence="3" type="ORF">GCM10011575_24380</name>
</gene>
<dbReference type="InterPro" id="IPR015797">
    <property type="entry name" value="NUDIX_hydrolase-like_dom_sf"/>
</dbReference>
<evidence type="ECO:0000259" key="2">
    <source>
        <dbReference type="Pfam" id="PF00293"/>
    </source>
</evidence>
<dbReference type="CDD" id="cd02883">
    <property type="entry name" value="NUDIX_Hydrolase"/>
    <property type="match status" value="1"/>
</dbReference>
<comment type="caution">
    <text evidence="3">The sequence shown here is derived from an EMBL/GenBank/DDBJ whole genome shotgun (WGS) entry which is preliminary data.</text>
</comment>
<dbReference type="Gene3D" id="3.90.79.10">
    <property type="entry name" value="Nucleoside Triphosphate Pyrophosphohydrolase"/>
    <property type="match status" value="1"/>
</dbReference>
<sequence>MMQPTGHYPKLAPPHLRFAFCPLCAGHLDVEARDEINDVARPRCVDCGWIYYPPNYGGALVVIESEGGLVMIHPPGCDPQAPCGLPGGIIEFGESPEECSVREVEEETGLIIELTAEICRIFDRESVDGSALALGPMLQFGFVGRVVGGTLREGDEGPPVIYPAGEHPRISPSRSGSMRIFQAYLEMNRTA</sequence>
<dbReference type="InterPro" id="IPR000086">
    <property type="entry name" value="NUDIX_hydrolase_dom"/>
</dbReference>
<feature type="domain" description="Nudix hydrolase" evidence="2">
    <location>
        <begin position="59"/>
        <end position="129"/>
    </location>
</feature>
<dbReference type="InterPro" id="IPR020476">
    <property type="entry name" value="Nudix_hydrolase"/>
</dbReference>
<reference evidence="3" key="1">
    <citation type="journal article" date="2014" name="Int. J. Syst. Evol. Microbiol.">
        <title>Complete genome sequence of Corynebacterium casei LMG S-19264T (=DSM 44701T), isolated from a smear-ripened cheese.</title>
        <authorList>
            <consortium name="US DOE Joint Genome Institute (JGI-PGF)"/>
            <person name="Walter F."/>
            <person name="Albersmeier A."/>
            <person name="Kalinowski J."/>
            <person name="Ruckert C."/>
        </authorList>
    </citation>
    <scope>NUCLEOTIDE SEQUENCE</scope>
    <source>
        <strain evidence="3">CGMCC 4.7306</strain>
    </source>
</reference>
<reference evidence="3" key="2">
    <citation type="submission" date="2020-09" db="EMBL/GenBank/DDBJ databases">
        <authorList>
            <person name="Sun Q."/>
            <person name="Zhou Y."/>
        </authorList>
    </citation>
    <scope>NUCLEOTIDE SEQUENCE</scope>
    <source>
        <strain evidence="3">CGMCC 4.7306</strain>
    </source>
</reference>
<dbReference type="AlphaFoldDB" id="A0A917SBH3"/>
<organism evidence="3 4">
    <name type="scientific">Microlunatus endophyticus</name>
    <dbReference type="NCBI Taxonomy" id="1716077"/>
    <lineage>
        <taxon>Bacteria</taxon>
        <taxon>Bacillati</taxon>
        <taxon>Actinomycetota</taxon>
        <taxon>Actinomycetes</taxon>
        <taxon>Propionibacteriales</taxon>
        <taxon>Propionibacteriaceae</taxon>
        <taxon>Microlunatus</taxon>
    </lineage>
</organism>
<evidence type="ECO:0000256" key="1">
    <source>
        <dbReference type="ARBA" id="ARBA00022801"/>
    </source>
</evidence>
<keyword evidence="1" id="KW-0378">Hydrolase</keyword>
<dbReference type="Pfam" id="PF00293">
    <property type="entry name" value="NUDIX"/>
    <property type="match status" value="1"/>
</dbReference>
<name>A0A917SBH3_9ACTN</name>
<dbReference type="GO" id="GO:0016787">
    <property type="term" value="F:hydrolase activity"/>
    <property type="evidence" value="ECO:0007669"/>
    <property type="project" value="UniProtKB-KW"/>
</dbReference>
<keyword evidence="4" id="KW-1185">Reference proteome</keyword>
<protein>
    <recommendedName>
        <fullName evidence="2">Nudix hydrolase domain-containing protein</fullName>
    </recommendedName>
</protein>
<dbReference type="PRINTS" id="PR00502">
    <property type="entry name" value="NUDIXFAMILY"/>
</dbReference>
<dbReference type="Proteomes" id="UP000613840">
    <property type="component" value="Unassembled WGS sequence"/>
</dbReference>
<evidence type="ECO:0000313" key="3">
    <source>
        <dbReference type="EMBL" id="GGL65150.1"/>
    </source>
</evidence>
<accession>A0A917SBH3</accession>
<proteinExistence type="predicted"/>
<evidence type="ECO:0000313" key="4">
    <source>
        <dbReference type="Proteomes" id="UP000613840"/>
    </source>
</evidence>
<dbReference type="EMBL" id="BMMZ01000005">
    <property type="protein sequence ID" value="GGL65150.1"/>
    <property type="molecule type" value="Genomic_DNA"/>
</dbReference>